<feature type="non-terminal residue" evidence="3">
    <location>
        <position position="1"/>
    </location>
</feature>
<dbReference type="InterPro" id="IPR001304">
    <property type="entry name" value="C-type_lectin-like"/>
</dbReference>
<sequence>TKGMEEEFTWDDGTPVDYTNWMDLEPNNYDKDAQNVNHDPVPGQENCIHLRLSRQDDTEAKPLVGQWEQHVCQPDRYALALCKWTISPPKQGPNNGVTGATSGPVGPSKDRRDFGPGLRHHKILIQDRRAAALPTRMRHRKIQMLGRTVVPLL</sequence>
<dbReference type="PROSITE" id="PS50041">
    <property type="entry name" value="C_TYPE_LECTIN_2"/>
    <property type="match status" value="1"/>
</dbReference>
<dbReference type="SUPFAM" id="SSF56436">
    <property type="entry name" value="C-type lectin-like"/>
    <property type="match status" value="1"/>
</dbReference>
<evidence type="ECO:0000256" key="1">
    <source>
        <dbReference type="SAM" id="MobiDB-lite"/>
    </source>
</evidence>
<dbReference type="EMBL" id="CATQJA010000170">
    <property type="protein sequence ID" value="CAJ0557990.1"/>
    <property type="molecule type" value="Genomic_DNA"/>
</dbReference>
<proteinExistence type="predicted"/>
<dbReference type="AlphaFoldDB" id="A0AA36C425"/>
<evidence type="ECO:0000313" key="4">
    <source>
        <dbReference type="Proteomes" id="UP001177023"/>
    </source>
</evidence>
<accession>A0AA36C425</accession>
<dbReference type="Gene3D" id="3.10.100.10">
    <property type="entry name" value="Mannose-Binding Protein A, subunit A"/>
    <property type="match status" value="1"/>
</dbReference>
<evidence type="ECO:0000259" key="2">
    <source>
        <dbReference type="PROSITE" id="PS50041"/>
    </source>
</evidence>
<gene>
    <name evidence="3" type="ORF">MSPICULIGERA_LOCUS733</name>
</gene>
<comment type="caution">
    <text evidence="3">The sequence shown here is derived from an EMBL/GenBank/DDBJ whole genome shotgun (WGS) entry which is preliminary data.</text>
</comment>
<reference evidence="3" key="1">
    <citation type="submission" date="2023-06" db="EMBL/GenBank/DDBJ databases">
        <authorList>
            <person name="Delattre M."/>
        </authorList>
    </citation>
    <scope>NUCLEOTIDE SEQUENCE</scope>
    <source>
        <strain evidence="3">AF72</strain>
    </source>
</reference>
<dbReference type="InterPro" id="IPR016187">
    <property type="entry name" value="CTDL_fold"/>
</dbReference>
<feature type="non-terminal residue" evidence="3">
    <location>
        <position position="153"/>
    </location>
</feature>
<organism evidence="3 4">
    <name type="scientific">Mesorhabditis spiculigera</name>
    <dbReference type="NCBI Taxonomy" id="96644"/>
    <lineage>
        <taxon>Eukaryota</taxon>
        <taxon>Metazoa</taxon>
        <taxon>Ecdysozoa</taxon>
        <taxon>Nematoda</taxon>
        <taxon>Chromadorea</taxon>
        <taxon>Rhabditida</taxon>
        <taxon>Rhabditina</taxon>
        <taxon>Rhabditomorpha</taxon>
        <taxon>Rhabditoidea</taxon>
        <taxon>Rhabditidae</taxon>
        <taxon>Mesorhabditinae</taxon>
        <taxon>Mesorhabditis</taxon>
    </lineage>
</organism>
<keyword evidence="4" id="KW-1185">Reference proteome</keyword>
<name>A0AA36C425_9BILA</name>
<dbReference type="Proteomes" id="UP001177023">
    <property type="component" value="Unassembled WGS sequence"/>
</dbReference>
<feature type="region of interest" description="Disordered" evidence="1">
    <location>
        <begin position="88"/>
        <end position="116"/>
    </location>
</feature>
<feature type="domain" description="C-type lectin" evidence="2">
    <location>
        <begin position="1"/>
        <end position="73"/>
    </location>
</feature>
<protein>
    <recommendedName>
        <fullName evidence="2">C-type lectin domain-containing protein</fullName>
    </recommendedName>
</protein>
<dbReference type="InterPro" id="IPR016186">
    <property type="entry name" value="C-type_lectin-like/link_sf"/>
</dbReference>
<evidence type="ECO:0000313" key="3">
    <source>
        <dbReference type="EMBL" id="CAJ0557990.1"/>
    </source>
</evidence>
<feature type="compositionally biased region" description="Polar residues" evidence="1">
    <location>
        <begin position="92"/>
        <end position="101"/>
    </location>
</feature>